<comment type="similarity">
    <text evidence="7">Belongs to the binding-protein-dependent transport system permease family.</text>
</comment>
<evidence type="ECO:0000256" key="3">
    <source>
        <dbReference type="ARBA" id="ARBA00022475"/>
    </source>
</evidence>
<feature type="transmembrane region" description="Helical" evidence="7">
    <location>
        <begin position="208"/>
        <end position="236"/>
    </location>
</feature>
<keyword evidence="6 7" id="KW-0472">Membrane</keyword>
<feature type="transmembrane region" description="Helical" evidence="7">
    <location>
        <begin position="92"/>
        <end position="118"/>
    </location>
</feature>
<evidence type="ECO:0000256" key="1">
    <source>
        <dbReference type="ARBA" id="ARBA00004651"/>
    </source>
</evidence>
<dbReference type="GO" id="GO:0005886">
    <property type="term" value="C:plasma membrane"/>
    <property type="evidence" value="ECO:0007669"/>
    <property type="project" value="UniProtKB-SubCell"/>
</dbReference>
<dbReference type="EMBL" id="FRAC01000013">
    <property type="protein sequence ID" value="SHK55237.1"/>
    <property type="molecule type" value="Genomic_DNA"/>
</dbReference>
<dbReference type="SUPFAM" id="SSF161098">
    <property type="entry name" value="MetI-like"/>
    <property type="match status" value="1"/>
</dbReference>
<keyword evidence="5 7" id="KW-1133">Transmembrane helix</keyword>
<dbReference type="InterPro" id="IPR051393">
    <property type="entry name" value="ABC_transporter_permease"/>
</dbReference>
<keyword evidence="10" id="KW-1185">Reference proteome</keyword>
<evidence type="ECO:0000256" key="5">
    <source>
        <dbReference type="ARBA" id="ARBA00022989"/>
    </source>
</evidence>
<feature type="transmembrane region" description="Helical" evidence="7">
    <location>
        <begin position="164"/>
        <end position="187"/>
    </location>
</feature>
<dbReference type="RefSeq" id="WP_242962508.1">
    <property type="nucleotide sequence ID" value="NZ_FRAC01000013.1"/>
</dbReference>
<evidence type="ECO:0000313" key="10">
    <source>
        <dbReference type="Proteomes" id="UP000184386"/>
    </source>
</evidence>
<dbReference type="STRING" id="1121322.SAMN02745136_02764"/>
<organism evidence="9 10">
    <name type="scientific">Anaerocolumna jejuensis DSM 15929</name>
    <dbReference type="NCBI Taxonomy" id="1121322"/>
    <lineage>
        <taxon>Bacteria</taxon>
        <taxon>Bacillati</taxon>
        <taxon>Bacillota</taxon>
        <taxon>Clostridia</taxon>
        <taxon>Lachnospirales</taxon>
        <taxon>Lachnospiraceae</taxon>
        <taxon>Anaerocolumna</taxon>
    </lineage>
</organism>
<dbReference type="InterPro" id="IPR035906">
    <property type="entry name" value="MetI-like_sf"/>
</dbReference>
<sequence length="500" mass="56491">MKSKENQRPGPGLSAIFEKEYLGKKLGLLAGIAASVITLLLSVPLVKWIYIIEPASLFKTMGLADDVISKLQSSYSLFNLLSFVKLTKQGNIGLFTMILLILFTASIYFNVVLLIRVLLKKKESKGNLHLYFTAKIAMVFNGVLSAAAIIYMPFANKKIGTDAIFVSPVIYIILIISIAAYGAVKSIEKAERELHREHGFLYELKKNWVLFAMLVPAAVYLLINNYLPMVGVYYAFTSFNFRDGLWASPYVGLKNFEYLLKADLFKLTKNTILYNFVFIALGNVLQIVFAIFVSQVGVKWFKKTSQTLMFMPYFVSFVILKVLVYNLFEYDSGVVNTMVVAMGGQKIDFYNAPHYWPFLITIFYIWKNLGYGMVVYLATIIGISDEYYDAAKVDGASIVQQIRYITLPLIKPTFIILFLFSLGSIMKGQFELFYQMVGTNGVLYNATDIFDTYVYRITTTQPLSIGIGTAAGLYQSLFGFILIMVTNFIVKKKNPDYALF</sequence>
<dbReference type="AlphaFoldDB" id="A0A1M6TE13"/>
<reference evidence="9 10" key="1">
    <citation type="submission" date="2016-11" db="EMBL/GenBank/DDBJ databases">
        <authorList>
            <person name="Jaros S."/>
            <person name="Januszkiewicz K."/>
            <person name="Wedrychowicz H."/>
        </authorList>
    </citation>
    <scope>NUCLEOTIDE SEQUENCE [LARGE SCALE GENOMIC DNA]</scope>
    <source>
        <strain evidence="9 10">DSM 15929</strain>
    </source>
</reference>
<dbReference type="PANTHER" id="PTHR30193">
    <property type="entry name" value="ABC TRANSPORTER PERMEASE PROTEIN"/>
    <property type="match status" value="1"/>
</dbReference>
<protein>
    <submittedName>
        <fullName evidence="9">ABC-type polysaccharide transport system, permease component</fullName>
    </submittedName>
</protein>
<feature type="transmembrane region" description="Helical" evidence="7">
    <location>
        <begin position="404"/>
        <end position="426"/>
    </location>
</feature>
<keyword evidence="3" id="KW-1003">Cell membrane</keyword>
<proteinExistence type="inferred from homology"/>
<accession>A0A1M6TE13</accession>
<keyword evidence="4 7" id="KW-0812">Transmembrane</keyword>
<feature type="transmembrane region" description="Helical" evidence="7">
    <location>
        <begin position="310"/>
        <end position="328"/>
    </location>
</feature>
<evidence type="ECO:0000256" key="2">
    <source>
        <dbReference type="ARBA" id="ARBA00022448"/>
    </source>
</evidence>
<dbReference type="CDD" id="cd06261">
    <property type="entry name" value="TM_PBP2"/>
    <property type="match status" value="1"/>
</dbReference>
<name>A0A1M6TE13_9FIRM</name>
<comment type="subcellular location">
    <subcellularLocation>
        <location evidence="1 7">Cell membrane</location>
        <topology evidence="1 7">Multi-pass membrane protein</topology>
    </subcellularLocation>
</comment>
<feature type="transmembrane region" description="Helical" evidence="7">
    <location>
        <begin position="355"/>
        <end position="383"/>
    </location>
</feature>
<keyword evidence="2 7" id="KW-0813">Transport</keyword>
<dbReference type="Pfam" id="PF00528">
    <property type="entry name" value="BPD_transp_1"/>
    <property type="match status" value="1"/>
</dbReference>
<evidence type="ECO:0000256" key="6">
    <source>
        <dbReference type="ARBA" id="ARBA00023136"/>
    </source>
</evidence>
<dbReference type="GO" id="GO:0055085">
    <property type="term" value="P:transmembrane transport"/>
    <property type="evidence" value="ECO:0007669"/>
    <property type="project" value="InterPro"/>
</dbReference>
<dbReference type="PANTHER" id="PTHR30193:SF44">
    <property type="entry name" value="LACTOSE TRANSPORT SYSTEM PERMEASE PROTEIN LACF"/>
    <property type="match status" value="1"/>
</dbReference>
<evidence type="ECO:0000256" key="4">
    <source>
        <dbReference type="ARBA" id="ARBA00022692"/>
    </source>
</evidence>
<feature type="domain" description="ABC transmembrane type-1" evidence="8">
    <location>
        <begin position="268"/>
        <end position="486"/>
    </location>
</feature>
<feature type="transmembrane region" description="Helical" evidence="7">
    <location>
        <begin position="26"/>
        <end position="51"/>
    </location>
</feature>
<evidence type="ECO:0000256" key="7">
    <source>
        <dbReference type="RuleBase" id="RU363032"/>
    </source>
</evidence>
<feature type="transmembrane region" description="Helical" evidence="7">
    <location>
        <begin position="472"/>
        <end position="490"/>
    </location>
</feature>
<dbReference type="PROSITE" id="PS50928">
    <property type="entry name" value="ABC_TM1"/>
    <property type="match status" value="1"/>
</dbReference>
<feature type="transmembrane region" description="Helical" evidence="7">
    <location>
        <begin position="272"/>
        <end position="298"/>
    </location>
</feature>
<dbReference type="Proteomes" id="UP000184386">
    <property type="component" value="Unassembled WGS sequence"/>
</dbReference>
<gene>
    <name evidence="9" type="ORF">SAMN02745136_02764</name>
</gene>
<dbReference type="InterPro" id="IPR000515">
    <property type="entry name" value="MetI-like"/>
</dbReference>
<evidence type="ECO:0000313" key="9">
    <source>
        <dbReference type="EMBL" id="SHK55237.1"/>
    </source>
</evidence>
<feature type="transmembrane region" description="Helical" evidence="7">
    <location>
        <begin position="130"/>
        <end position="152"/>
    </location>
</feature>
<evidence type="ECO:0000259" key="8">
    <source>
        <dbReference type="PROSITE" id="PS50928"/>
    </source>
</evidence>
<dbReference type="Gene3D" id="1.10.3720.10">
    <property type="entry name" value="MetI-like"/>
    <property type="match status" value="1"/>
</dbReference>